<reference evidence="1" key="1">
    <citation type="journal article" date="2020" name="Stud. Mycol.">
        <title>101 Dothideomycetes genomes: a test case for predicting lifestyles and emergence of pathogens.</title>
        <authorList>
            <person name="Haridas S."/>
            <person name="Albert R."/>
            <person name="Binder M."/>
            <person name="Bloem J."/>
            <person name="Labutti K."/>
            <person name="Salamov A."/>
            <person name="Andreopoulos B."/>
            <person name="Baker S."/>
            <person name="Barry K."/>
            <person name="Bills G."/>
            <person name="Bluhm B."/>
            <person name="Cannon C."/>
            <person name="Castanera R."/>
            <person name="Culley D."/>
            <person name="Daum C."/>
            <person name="Ezra D."/>
            <person name="Gonzalez J."/>
            <person name="Henrissat B."/>
            <person name="Kuo A."/>
            <person name="Liang C."/>
            <person name="Lipzen A."/>
            <person name="Lutzoni F."/>
            <person name="Magnuson J."/>
            <person name="Mondo S."/>
            <person name="Nolan M."/>
            <person name="Ohm R."/>
            <person name="Pangilinan J."/>
            <person name="Park H.-J."/>
            <person name="Ramirez L."/>
            <person name="Alfaro M."/>
            <person name="Sun H."/>
            <person name="Tritt A."/>
            <person name="Yoshinaga Y."/>
            <person name="Zwiers L.-H."/>
            <person name="Turgeon B."/>
            <person name="Goodwin S."/>
            <person name="Spatafora J."/>
            <person name="Crous P."/>
            <person name="Grigoriev I."/>
        </authorList>
    </citation>
    <scope>NUCLEOTIDE SEQUENCE</scope>
    <source>
        <strain evidence="1">ATCC 16933</strain>
    </source>
</reference>
<organism evidence="1 2">
    <name type="scientific">Lineolata rhizophorae</name>
    <dbReference type="NCBI Taxonomy" id="578093"/>
    <lineage>
        <taxon>Eukaryota</taxon>
        <taxon>Fungi</taxon>
        <taxon>Dikarya</taxon>
        <taxon>Ascomycota</taxon>
        <taxon>Pezizomycotina</taxon>
        <taxon>Dothideomycetes</taxon>
        <taxon>Dothideomycetes incertae sedis</taxon>
        <taxon>Lineolatales</taxon>
        <taxon>Lineolataceae</taxon>
        <taxon>Lineolata</taxon>
    </lineage>
</organism>
<dbReference type="EMBL" id="MU001689">
    <property type="protein sequence ID" value="KAF2454861.1"/>
    <property type="molecule type" value="Genomic_DNA"/>
</dbReference>
<gene>
    <name evidence="1" type="ORF">BDY21DRAFT_95977</name>
</gene>
<keyword evidence="2" id="KW-1185">Reference proteome</keyword>
<dbReference type="AlphaFoldDB" id="A0A6A6NSY0"/>
<proteinExistence type="predicted"/>
<evidence type="ECO:0000313" key="1">
    <source>
        <dbReference type="EMBL" id="KAF2454861.1"/>
    </source>
</evidence>
<sequence>MSILAHALAPSSAPAPGTRAIGGSADARVLRSPVAPFAQTGALAPCSDVACGRSCSGTSPGPSPGPSSSLATACHLLHPTAWLHAPSDPAATLGDLSSLLESKEHRRASESRSPGFASRATACHRPPVASKLASVCARLRPLRPAQNGRGH</sequence>
<dbReference type="Proteomes" id="UP000799766">
    <property type="component" value="Unassembled WGS sequence"/>
</dbReference>
<accession>A0A6A6NSY0</accession>
<name>A0A6A6NSY0_9PEZI</name>
<evidence type="ECO:0000313" key="2">
    <source>
        <dbReference type="Proteomes" id="UP000799766"/>
    </source>
</evidence>
<protein>
    <submittedName>
        <fullName evidence="1">Uncharacterized protein</fullName>
    </submittedName>
</protein>